<dbReference type="Gene3D" id="3.40.30.10">
    <property type="entry name" value="Glutaredoxin"/>
    <property type="match status" value="1"/>
</dbReference>
<dbReference type="InterPro" id="IPR013766">
    <property type="entry name" value="Thioredoxin_domain"/>
</dbReference>
<protein>
    <submittedName>
        <fullName evidence="3">Redoxin domain-containing protein</fullName>
    </submittedName>
</protein>
<evidence type="ECO:0000313" key="3">
    <source>
        <dbReference type="EMBL" id="MBO0352036.1"/>
    </source>
</evidence>
<dbReference type="PROSITE" id="PS51352">
    <property type="entry name" value="THIOREDOXIN_2"/>
    <property type="match status" value="1"/>
</dbReference>
<evidence type="ECO:0000313" key="4">
    <source>
        <dbReference type="Proteomes" id="UP000664844"/>
    </source>
</evidence>
<keyword evidence="1" id="KW-0677">Repeat</keyword>
<dbReference type="CDD" id="cd03012">
    <property type="entry name" value="TlpA_like_DipZ_like"/>
    <property type="match status" value="1"/>
</dbReference>
<proteinExistence type="predicted"/>
<dbReference type="Gene3D" id="2.120.10.30">
    <property type="entry name" value="TolB, C-terminal domain"/>
    <property type="match status" value="3"/>
</dbReference>
<evidence type="ECO:0000259" key="2">
    <source>
        <dbReference type="PROSITE" id="PS51352"/>
    </source>
</evidence>
<dbReference type="InterPro" id="IPR011042">
    <property type="entry name" value="6-blade_b-propeller_TolB-like"/>
</dbReference>
<dbReference type="PANTHER" id="PTHR46388">
    <property type="entry name" value="NHL REPEAT-CONTAINING PROTEIN 2"/>
    <property type="match status" value="1"/>
</dbReference>
<dbReference type="Pfam" id="PF13905">
    <property type="entry name" value="Thioredoxin_8"/>
    <property type="match status" value="1"/>
</dbReference>
<organism evidence="3 4">
    <name type="scientific">Phormidium pseudopriestleyi FRX01</name>
    <dbReference type="NCBI Taxonomy" id="1759528"/>
    <lineage>
        <taxon>Bacteria</taxon>
        <taxon>Bacillati</taxon>
        <taxon>Cyanobacteriota</taxon>
        <taxon>Cyanophyceae</taxon>
        <taxon>Oscillatoriophycideae</taxon>
        <taxon>Oscillatoriales</taxon>
        <taxon>Oscillatoriaceae</taxon>
        <taxon>Phormidium</taxon>
    </lineage>
</organism>
<name>A0ABS3FY32_9CYAN</name>
<dbReference type="RefSeq" id="WP_207090458.1">
    <property type="nucleotide sequence ID" value="NZ_JAFLQW010000625.1"/>
</dbReference>
<gene>
    <name evidence="3" type="ORF">J0895_23725</name>
</gene>
<sequence>MNLPRVRAPEFPSHQPWLNCDRPLSLSQLKGRIVLLDFWTYCCINCLHILPDLKYLEQKYPEHLTVIGVHSAKFENEKETENIRQAILRYDIEHPVIVDSNFEIWQQYAVRAWPTLILIDPLGYVVRMVSGEGKRGELDEVIAQLIAQQQAQGSISIPNIKPVLEKQKNPLITPLAFPGKVLADAASRRLFIADSGHHRIIVTTLDGTVQSIIGNGTPGFTDGSFSEVQFFGPQGMTWDGNSQRLYVADTENHAIRQIDFTTEQVQTLAGTGEQNRTLGPQRGHGLETPLNSPWDLELVGGEVLLMAMAGSHQIWALDLMDGTVGTYCGIGAEAGIDGELDEAAFAQPSGITTDDEELFVADSEISSIRAVGLGESPRVRTLCGSGDLFGFGDRDGTAEEALLQHCLGIDYAEGLLWVADTYNHKIKTVNPKTGECKTVLGDGTPGLLDGKNTATRLSEPGGLSIATGILYIADTNNHRIRRVALDTLTVTTLELTGLCAPFVFVPENSAKIC</sequence>
<dbReference type="PANTHER" id="PTHR46388:SF2">
    <property type="entry name" value="NHL REPEAT-CONTAINING PROTEIN 2"/>
    <property type="match status" value="1"/>
</dbReference>
<dbReference type="InterPro" id="IPR001258">
    <property type="entry name" value="NHL_repeat"/>
</dbReference>
<evidence type="ECO:0000256" key="1">
    <source>
        <dbReference type="ARBA" id="ARBA00022737"/>
    </source>
</evidence>
<dbReference type="Pfam" id="PF01436">
    <property type="entry name" value="NHL"/>
    <property type="match status" value="1"/>
</dbReference>
<feature type="domain" description="Thioredoxin" evidence="2">
    <location>
        <begin position="2"/>
        <end position="147"/>
    </location>
</feature>
<keyword evidence="4" id="KW-1185">Reference proteome</keyword>
<accession>A0ABS3FY32</accession>
<dbReference type="CDD" id="cd14951">
    <property type="entry name" value="NHL-2_like"/>
    <property type="match status" value="1"/>
</dbReference>
<dbReference type="EMBL" id="JAFLQW010000625">
    <property type="protein sequence ID" value="MBO0352036.1"/>
    <property type="molecule type" value="Genomic_DNA"/>
</dbReference>
<reference evidence="3 4" key="1">
    <citation type="submission" date="2021-03" db="EMBL/GenBank/DDBJ databases">
        <title>Metabolic Capacity of the Antarctic Cyanobacterium Phormidium pseudopriestleyi that Sustains Oxygenic Photosynthesis in the Presence of Hydrogen Sulfide.</title>
        <authorList>
            <person name="Lumian J.E."/>
            <person name="Jungblut A.D."/>
            <person name="Dillon M.L."/>
            <person name="Hawes I."/>
            <person name="Doran P.T."/>
            <person name="Mackey T.J."/>
            <person name="Dick G.J."/>
            <person name="Grettenberger C.L."/>
            <person name="Sumner D.Y."/>
        </authorList>
    </citation>
    <scope>NUCLEOTIDE SEQUENCE [LARGE SCALE GENOMIC DNA]</scope>
    <source>
        <strain evidence="3 4">FRX01</strain>
    </source>
</reference>
<dbReference type="InterPro" id="IPR045302">
    <property type="entry name" value="NHL2_NHL_rpt_dom"/>
</dbReference>
<dbReference type="Proteomes" id="UP000664844">
    <property type="component" value="Unassembled WGS sequence"/>
</dbReference>
<comment type="caution">
    <text evidence="3">The sequence shown here is derived from an EMBL/GenBank/DDBJ whole genome shotgun (WGS) entry which is preliminary data.</text>
</comment>
<dbReference type="InterPro" id="IPR012336">
    <property type="entry name" value="Thioredoxin-like_fold"/>
</dbReference>
<dbReference type="SUPFAM" id="SSF101898">
    <property type="entry name" value="NHL repeat"/>
    <property type="match status" value="1"/>
</dbReference>
<dbReference type="SUPFAM" id="SSF52833">
    <property type="entry name" value="Thioredoxin-like"/>
    <property type="match status" value="1"/>
</dbReference>
<dbReference type="InterPro" id="IPR036249">
    <property type="entry name" value="Thioredoxin-like_sf"/>
</dbReference>